<feature type="transmembrane region" description="Helical" evidence="14">
    <location>
        <begin position="6"/>
        <end position="22"/>
    </location>
</feature>
<organism evidence="15 16">
    <name type="scientific">Piscirickettsia salmonis</name>
    <dbReference type="NCBI Taxonomy" id="1238"/>
    <lineage>
        <taxon>Bacteria</taxon>
        <taxon>Pseudomonadati</taxon>
        <taxon>Pseudomonadota</taxon>
        <taxon>Gammaproteobacteria</taxon>
        <taxon>Thiotrichales</taxon>
        <taxon>Piscirickettsiaceae</taxon>
        <taxon>Piscirickettsia</taxon>
    </lineage>
</organism>
<evidence type="ECO:0000256" key="13">
    <source>
        <dbReference type="SAM" id="MobiDB-lite"/>
    </source>
</evidence>
<keyword evidence="3" id="KW-0997">Cell inner membrane</keyword>
<feature type="compositionally biased region" description="Low complexity" evidence="13">
    <location>
        <begin position="97"/>
        <end position="112"/>
    </location>
</feature>
<dbReference type="RefSeq" id="WP_017375734.1">
    <property type="nucleotide sequence ID" value="NZ_CP012508.1"/>
</dbReference>
<evidence type="ECO:0000313" key="16">
    <source>
        <dbReference type="Proteomes" id="UP000029558"/>
    </source>
</evidence>
<evidence type="ECO:0000256" key="2">
    <source>
        <dbReference type="ARBA" id="ARBA00022475"/>
    </source>
</evidence>
<keyword evidence="2" id="KW-1003">Cell membrane</keyword>
<comment type="similarity">
    <text evidence="10">Belongs to the ZapG family.</text>
</comment>
<dbReference type="GO" id="GO:0005886">
    <property type="term" value="C:plasma membrane"/>
    <property type="evidence" value="ECO:0007669"/>
    <property type="project" value="UniProtKB-SubCell"/>
</dbReference>
<evidence type="ECO:0000256" key="3">
    <source>
        <dbReference type="ARBA" id="ARBA00022519"/>
    </source>
</evidence>
<evidence type="ECO:0000256" key="12">
    <source>
        <dbReference type="ARBA" id="ARBA00035727"/>
    </source>
</evidence>
<dbReference type="GO" id="GO:0051301">
    <property type="term" value="P:cell division"/>
    <property type="evidence" value="ECO:0007669"/>
    <property type="project" value="UniProtKB-KW"/>
</dbReference>
<dbReference type="PANTHER" id="PTHR39579:SF1">
    <property type="entry name" value="INNER MEMBRANE PROTEIN YHCB"/>
    <property type="match status" value="1"/>
</dbReference>
<evidence type="ECO:0000256" key="4">
    <source>
        <dbReference type="ARBA" id="ARBA00022618"/>
    </source>
</evidence>
<keyword evidence="8 14" id="KW-0472">Membrane</keyword>
<evidence type="ECO:0000256" key="9">
    <source>
        <dbReference type="ARBA" id="ARBA00023306"/>
    </source>
</evidence>
<protein>
    <recommendedName>
        <fullName evidence="11">Z-ring associated protein G</fullName>
    </recommendedName>
    <alternativeName>
        <fullName evidence="12">Cell division protein ZapG</fullName>
    </alternativeName>
</protein>
<keyword evidence="7 14" id="KW-1133">Transmembrane helix</keyword>
<evidence type="ECO:0000256" key="7">
    <source>
        <dbReference type="ARBA" id="ARBA00022989"/>
    </source>
</evidence>
<evidence type="ECO:0000256" key="11">
    <source>
        <dbReference type="ARBA" id="ARBA00035703"/>
    </source>
</evidence>
<dbReference type="PANTHER" id="PTHR39579">
    <property type="entry name" value="INNER MEMBRANE PROTEIN YHCB"/>
    <property type="match status" value="1"/>
</dbReference>
<evidence type="ECO:0000256" key="1">
    <source>
        <dbReference type="ARBA" id="ARBA00004377"/>
    </source>
</evidence>
<accession>A0A1L6TA31</accession>
<keyword evidence="5 14" id="KW-0812">Transmembrane</keyword>
<evidence type="ECO:0000256" key="8">
    <source>
        <dbReference type="ARBA" id="ARBA00023136"/>
    </source>
</evidence>
<keyword evidence="9" id="KW-0131">Cell cycle</keyword>
<evidence type="ECO:0000313" key="15">
    <source>
        <dbReference type="EMBL" id="ALB22104.1"/>
    </source>
</evidence>
<evidence type="ECO:0000256" key="14">
    <source>
        <dbReference type="SAM" id="Phobius"/>
    </source>
</evidence>
<keyword evidence="6" id="KW-0133">Cell shape</keyword>
<gene>
    <name evidence="15" type="ORF">KU39_921</name>
</gene>
<dbReference type="EMBL" id="CP012508">
    <property type="protein sequence ID" value="ALB22104.1"/>
    <property type="molecule type" value="Genomic_DNA"/>
</dbReference>
<reference evidence="15 16" key="1">
    <citation type="journal article" date="2014" name="Genome Announc.">
        <title>Comparative Genome Analysis of Two Isolates of the Fish Pathogen Piscirickettsia salmonis from Different Hosts Reveals Major Differences in Virulence-Associated Secretion Systems.</title>
        <authorList>
            <person name="Bohle H."/>
            <person name="Henriquez P."/>
            <person name="Grothusen H."/>
            <person name="Navas E."/>
            <person name="Sandoval A."/>
            <person name="Bustamante F."/>
            <person name="Bustos P."/>
            <person name="Mancilla M."/>
        </authorList>
    </citation>
    <scope>NUCLEOTIDE SEQUENCE [LARGE SCALE GENOMIC DNA]</scope>
    <source>
        <strain evidence="16">B1-32597</strain>
    </source>
</reference>
<comment type="subcellular location">
    <subcellularLocation>
        <location evidence="1">Cell inner membrane</location>
        <topology evidence="1">Single-pass membrane protein</topology>
    </subcellularLocation>
</comment>
<dbReference type="InterPro" id="IPR009386">
    <property type="entry name" value="ZapG-like"/>
</dbReference>
<sequence>MYFAAIGLIALIIGLIIGYWWGRRQAPQKPNQLALELQNKAEAYEIYQQTVEEHFNTAADLATALAQTQQELSKHIAQSLESLSQRGVLPPPYAESAATLKQAKKQQQQTTKSTEQPPRDYVT</sequence>
<keyword evidence="4" id="KW-0132">Cell division</keyword>
<proteinExistence type="inferred from homology"/>
<evidence type="ECO:0000256" key="6">
    <source>
        <dbReference type="ARBA" id="ARBA00022960"/>
    </source>
</evidence>
<evidence type="ECO:0000256" key="5">
    <source>
        <dbReference type="ARBA" id="ARBA00022692"/>
    </source>
</evidence>
<dbReference type="GO" id="GO:0008360">
    <property type="term" value="P:regulation of cell shape"/>
    <property type="evidence" value="ECO:0007669"/>
    <property type="project" value="UniProtKB-KW"/>
</dbReference>
<dbReference type="Proteomes" id="UP000029558">
    <property type="component" value="Chromosome"/>
</dbReference>
<dbReference type="Pfam" id="PF06295">
    <property type="entry name" value="ZapG-like"/>
    <property type="match status" value="1"/>
</dbReference>
<dbReference type="OrthoDB" id="5616130at2"/>
<dbReference type="AlphaFoldDB" id="A0A1L6TA31"/>
<name>A0A1L6TA31_PISSA</name>
<evidence type="ECO:0000256" key="10">
    <source>
        <dbReference type="ARBA" id="ARBA00035657"/>
    </source>
</evidence>
<feature type="region of interest" description="Disordered" evidence="13">
    <location>
        <begin position="87"/>
        <end position="123"/>
    </location>
</feature>